<dbReference type="Gene3D" id="3.90.190.20">
    <property type="entry name" value="Mur ligase, C-terminal domain"/>
    <property type="match status" value="1"/>
</dbReference>
<dbReference type="SUPFAM" id="SSF53244">
    <property type="entry name" value="MurD-like peptide ligases, peptide-binding domain"/>
    <property type="match status" value="1"/>
</dbReference>
<dbReference type="InterPro" id="IPR036615">
    <property type="entry name" value="Mur_ligase_C_dom_sf"/>
</dbReference>
<evidence type="ECO:0000256" key="15">
    <source>
        <dbReference type="ARBA" id="ARBA00030048"/>
    </source>
</evidence>
<evidence type="ECO:0000256" key="1">
    <source>
        <dbReference type="ARBA" id="ARBA00001946"/>
    </source>
</evidence>
<comment type="cofactor">
    <cofactor evidence="1">
        <name>Mg(2+)</name>
        <dbReference type="ChEBI" id="CHEBI:18420"/>
    </cofactor>
</comment>
<comment type="function">
    <text evidence="2">Functions in two distinct reactions of the de novo folate biosynthetic pathway. Catalyzes the addition of a glutamate residue to dihydropteroate (7,8-dihydropteroate or H2Pte) to form dihydrofolate (7,8-dihydrofolate monoglutamate or H2Pte-Glu). Also catalyzes successive additions of L-glutamate to tetrahydrofolate or 10-formyltetrahydrofolate or 5,10-methylenetetrahydrofolate, leading to folylpolyglutamate derivatives.</text>
</comment>
<evidence type="ECO:0000256" key="4">
    <source>
        <dbReference type="ARBA" id="ARBA00005150"/>
    </source>
</evidence>
<keyword evidence="14" id="KW-0289">Folate biosynthesis</keyword>
<organism evidence="25 26">
    <name type="scientific">Candidatus Sherwoodlollariibacterium unditelluris</name>
    <dbReference type="NCBI Taxonomy" id="1974757"/>
    <lineage>
        <taxon>Bacteria</taxon>
        <taxon>Pseudomonadati</taxon>
        <taxon>Candidatus Omnitrophota</taxon>
        <taxon>Candidatus Sherwoodlollariibacterium</taxon>
    </lineage>
</organism>
<dbReference type="Proteomes" id="UP000231292">
    <property type="component" value="Unassembled WGS sequence"/>
</dbReference>
<evidence type="ECO:0000256" key="18">
    <source>
        <dbReference type="ARBA" id="ARBA00047493"/>
    </source>
</evidence>
<dbReference type="InterPro" id="IPR001645">
    <property type="entry name" value="Folylpolyglutamate_synth"/>
</dbReference>
<dbReference type="PIRSF" id="PIRSF001563">
    <property type="entry name" value="Folylpolyglu_synth"/>
    <property type="match status" value="1"/>
</dbReference>
<evidence type="ECO:0000313" key="26">
    <source>
        <dbReference type="Proteomes" id="UP000231292"/>
    </source>
</evidence>
<comment type="catalytic activity">
    <reaction evidence="18">
        <text>(6S)-5,6,7,8-tetrahydrofolyl-(gamma-L-Glu)(n) + L-glutamate + ATP = (6S)-5,6,7,8-tetrahydrofolyl-(gamma-L-Glu)(n+1) + ADP + phosphate + H(+)</text>
        <dbReference type="Rhea" id="RHEA:10580"/>
        <dbReference type="Rhea" id="RHEA-COMP:14738"/>
        <dbReference type="Rhea" id="RHEA-COMP:14740"/>
        <dbReference type="ChEBI" id="CHEBI:15378"/>
        <dbReference type="ChEBI" id="CHEBI:29985"/>
        <dbReference type="ChEBI" id="CHEBI:30616"/>
        <dbReference type="ChEBI" id="CHEBI:43474"/>
        <dbReference type="ChEBI" id="CHEBI:141005"/>
        <dbReference type="ChEBI" id="CHEBI:456216"/>
        <dbReference type="EC" id="6.3.2.17"/>
    </reaction>
</comment>
<evidence type="ECO:0000256" key="19">
    <source>
        <dbReference type="ARBA" id="ARBA00047808"/>
    </source>
</evidence>
<comment type="similarity">
    <text evidence="5 22">Belongs to the folylpolyglutamate synthase family.</text>
</comment>
<dbReference type="EC" id="6.3.2.12" evidence="6"/>
<dbReference type="GO" id="GO:0046872">
    <property type="term" value="F:metal ion binding"/>
    <property type="evidence" value="ECO:0007669"/>
    <property type="project" value="UniProtKB-KW"/>
</dbReference>
<evidence type="ECO:0000259" key="24">
    <source>
        <dbReference type="Pfam" id="PF08245"/>
    </source>
</evidence>
<evidence type="ECO:0000256" key="10">
    <source>
        <dbReference type="ARBA" id="ARBA00022723"/>
    </source>
</evidence>
<evidence type="ECO:0000256" key="12">
    <source>
        <dbReference type="ARBA" id="ARBA00022840"/>
    </source>
</evidence>
<comment type="catalytic activity">
    <reaction evidence="20">
        <text>(6R)-5,10-methylenetetrahydrofolyl-(gamma-L-Glu)(n) + L-glutamate + ATP = (6R)-5,10-methylenetetrahydrofolyl-(gamma-L-Glu)(n+1) + ADP + phosphate + H(+)</text>
        <dbReference type="Rhea" id="RHEA:51912"/>
        <dbReference type="Rhea" id="RHEA-COMP:13257"/>
        <dbReference type="Rhea" id="RHEA-COMP:13258"/>
        <dbReference type="ChEBI" id="CHEBI:15378"/>
        <dbReference type="ChEBI" id="CHEBI:29985"/>
        <dbReference type="ChEBI" id="CHEBI:30616"/>
        <dbReference type="ChEBI" id="CHEBI:43474"/>
        <dbReference type="ChEBI" id="CHEBI:136572"/>
        <dbReference type="ChEBI" id="CHEBI:456216"/>
        <dbReference type="EC" id="6.3.2.17"/>
    </reaction>
</comment>
<dbReference type="FunFam" id="3.40.1190.10:FF:000011">
    <property type="entry name" value="Folylpolyglutamate synthase/dihydrofolate synthase"/>
    <property type="match status" value="1"/>
</dbReference>
<dbReference type="EC" id="6.3.2.17" evidence="7"/>
<comment type="pathway">
    <text evidence="4">Cofactor biosynthesis; tetrahydrofolylpolyglutamate biosynthesis.</text>
</comment>
<evidence type="ECO:0000256" key="8">
    <source>
        <dbReference type="ARBA" id="ARBA00019357"/>
    </source>
</evidence>
<reference evidence="25 26" key="1">
    <citation type="submission" date="2017-09" db="EMBL/GenBank/DDBJ databases">
        <title>Depth-based differentiation of microbial function through sediment-hosted aquifers and enrichment of novel symbionts in the deep terrestrial subsurface.</title>
        <authorList>
            <person name="Probst A.J."/>
            <person name="Ladd B."/>
            <person name="Jarett J.K."/>
            <person name="Geller-Mcgrath D.E."/>
            <person name="Sieber C.M."/>
            <person name="Emerson J.B."/>
            <person name="Anantharaman K."/>
            <person name="Thomas B.C."/>
            <person name="Malmstrom R."/>
            <person name="Stieglmeier M."/>
            <person name="Klingl A."/>
            <person name="Woyke T."/>
            <person name="Ryan C.M."/>
            <person name="Banfield J.F."/>
        </authorList>
    </citation>
    <scope>NUCLEOTIDE SEQUENCE [LARGE SCALE GENOMIC DNA]</scope>
    <source>
        <strain evidence="25">CG23_combo_of_CG06-09_8_20_14_all_41_10</strain>
    </source>
</reference>
<evidence type="ECO:0000256" key="16">
    <source>
        <dbReference type="ARBA" id="ARBA00030592"/>
    </source>
</evidence>
<feature type="domain" description="Mur ligase central" evidence="24">
    <location>
        <begin position="143"/>
        <end position="233"/>
    </location>
</feature>
<proteinExistence type="inferred from homology"/>
<dbReference type="PANTHER" id="PTHR11136:SF0">
    <property type="entry name" value="DIHYDROFOLATE SYNTHETASE-RELATED"/>
    <property type="match status" value="1"/>
</dbReference>
<evidence type="ECO:0000256" key="3">
    <source>
        <dbReference type="ARBA" id="ARBA00004799"/>
    </source>
</evidence>
<keyword evidence="13" id="KW-0460">Magnesium</keyword>
<dbReference type="InterPro" id="IPR018109">
    <property type="entry name" value="Folylpolyglutamate_synth_CS"/>
</dbReference>
<dbReference type="Pfam" id="PF02875">
    <property type="entry name" value="Mur_ligase_C"/>
    <property type="match status" value="1"/>
</dbReference>
<accession>A0A2G9YKB5</accession>
<dbReference type="NCBIfam" id="TIGR01499">
    <property type="entry name" value="folC"/>
    <property type="match status" value="1"/>
</dbReference>
<keyword evidence="10" id="KW-0479">Metal-binding</keyword>
<keyword evidence="11 22" id="KW-0547">Nucleotide-binding</keyword>
<name>A0A2G9YKB5_9BACT</name>
<dbReference type="Gene3D" id="3.40.1190.10">
    <property type="entry name" value="Mur-like, catalytic domain"/>
    <property type="match status" value="1"/>
</dbReference>
<evidence type="ECO:0000256" key="6">
    <source>
        <dbReference type="ARBA" id="ARBA00013023"/>
    </source>
</evidence>
<dbReference type="SUPFAM" id="SSF53623">
    <property type="entry name" value="MurD-like peptide ligases, catalytic domain"/>
    <property type="match status" value="1"/>
</dbReference>
<dbReference type="InterPro" id="IPR004101">
    <property type="entry name" value="Mur_ligase_C"/>
</dbReference>
<protein>
    <recommendedName>
        <fullName evidence="8">Dihydrofolate synthase/folylpolyglutamate synthase</fullName>
        <ecNumber evidence="6">6.3.2.12</ecNumber>
        <ecNumber evidence="7">6.3.2.17</ecNumber>
    </recommendedName>
    <alternativeName>
        <fullName evidence="17">Folylpoly-gamma-glutamate synthetase-dihydrofolate synthetase</fullName>
    </alternativeName>
    <alternativeName>
        <fullName evidence="15">Folylpolyglutamate synthetase</fullName>
    </alternativeName>
    <alternativeName>
        <fullName evidence="16">Tetrahydrofolylpolyglutamate synthase</fullName>
    </alternativeName>
</protein>
<evidence type="ECO:0000256" key="2">
    <source>
        <dbReference type="ARBA" id="ARBA00002714"/>
    </source>
</evidence>
<evidence type="ECO:0000259" key="23">
    <source>
        <dbReference type="Pfam" id="PF02875"/>
    </source>
</evidence>
<evidence type="ECO:0000256" key="14">
    <source>
        <dbReference type="ARBA" id="ARBA00022909"/>
    </source>
</evidence>
<evidence type="ECO:0000256" key="21">
    <source>
        <dbReference type="ARBA" id="ARBA00049161"/>
    </source>
</evidence>
<dbReference type="PROSITE" id="PS01011">
    <property type="entry name" value="FOLYLPOLYGLU_SYNT_1"/>
    <property type="match status" value="1"/>
</dbReference>
<evidence type="ECO:0000256" key="13">
    <source>
        <dbReference type="ARBA" id="ARBA00022842"/>
    </source>
</evidence>
<dbReference type="Pfam" id="PF08245">
    <property type="entry name" value="Mur_ligase_M"/>
    <property type="match status" value="1"/>
</dbReference>
<evidence type="ECO:0000256" key="22">
    <source>
        <dbReference type="PIRNR" id="PIRNR001563"/>
    </source>
</evidence>
<dbReference type="PROSITE" id="PS01012">
    <property type="entry name" value="FOLYLPOLYGLU_SYNT_2"/>
    <property type="match status" value="1"/>
</dbReference>
<evidence type="ECO:0000256" key="20">
    <source>
        <dbReference type="ARBA" id="ARBA00049035"/>
    </source>
</evidence>
<evidence type="ECO:0000256" key="11">
    <source>
        <dbReference type="ARBA" id="ARBA00022741"/>
    </source>
</evidence>
<keyword evidence="12 22" id="KW-0067">ATP-binding</keyword>
<evidence type="ECO:0000256" key="7">
    <source>
        <dbReference type="ARBA" id="ARBA00013025"/>
    </source>
</evidence>
<evidence type="ECO:0000256" key="5">
    <source>
        <dbReference type="ARBA" id="ARBA00008276"/>
    </source>
</evidence>
<comment type="catalytic activity">
    <reaction evidence="19">
        <text>10-formyltetrahydrofolyl-(gamma-L-Glu)(n) + L-glutamate + ATP = 10-formyltetrahydrofolyl-(gamma-L-Glu)(n+1) + ADP + phosphate + H(+)</text>
        <dbReference type="Rhea" id="RHEA:51904"/>
        <dbReference type="Rhea" id="RHEA-COMP:13088"/>
        <dbReference type="Rhea" id="RHEA-COMP:14300"/>
        <dbReference type="ChEBI" id="CHEBI:15378"/>
        <dbReference type="ChEBI" id="CHEBI:29985"/>
        <dbReference type="ChEBI" id="CHEBI:30616"/>
        <dbReference type="ChEBI" id="CHEBI:43474"/>
        <dbReference type="ChEBI" id="CHEBI:134413"/>
        <dbReference type="ChEBI" id="CHEBI:456216"/>
        <dbReference type="EC" id="6.3.2.17"/>
    </reaction>
</comment>
<comment type="caution">
    <text evidence="25">The sequence shown here is derived from an EMBL/GenBank/DDBJ whole genome shotgun (WGS) entry which is preliminary data.</text>
</comment>
<feature type="domain" description="Mur ligase C-terminal" evidence="23">
    <location>
        <begin position="296"/>
        <end position="423"/>
    </location>
</feature>
<evidence type="ECO:0000256" key="17">
    <source>
        <dbReference type="ARBA" id="ARBA00032510"/>
    </source>
</evidence>
<dbReference type="AlphaFoldDB" id="A0A2G9YKB5"/>
<dbReference type="PANTHER" id="PTHR11136">
    <property type="entry name" value="FOLYLPOLYGLUTAMATE SYNTHASE-RELATED"/>
    <property type="match status" value="1"/>
</dbReference>
<keyword evidence="9 22" id="KW-0436">Ligase</keyword>
<evidence type="ECO:0000313" key="25">
    <source>
        <dbReference type="EMBL" id="PIP19680.1"/>
    </source>
</evidence>
<dbReference type="GO" id="GO:0008841">
    <property type="term" value="F:dihydrofolate synthase activity"/>
    <property type="evidence" value="ECO:0007669"/>
    <property type="project" value="UniProtKB-EC"/>
</dbReference>
<comment type="pathway">
    <text evidence="3">Cofactor biosynthesis; tetrahydrofolate biosynthesis; 7,8-dihydrofolate from 2-amino-4-hydroxy-6-hydroxymethyl-7,8-dihydropteridine diphosphate and 4-aminobenzoate: step 2/2.</text>
</comment>
<dbReference type="InterPro" id="IPR013221">
    <property type="entry name" value="Mur_ligase_cen"/>
</dbReference>
<comment type="catalytic activity">
    <reaction evidence="21">
        <text>7,8-dihydropteroate + L-glutamate + ATP = 7,8-dihydrofolate + ADP + phosphate + H(+)</text>
        <dbReference type="Rhea" id="RHEA:23584"/>
        <dbReference type="ChEBI" id="CHEBI:15378"/>
        <dbReference type="ChEBI" id="CHEBI:17839"/>
        <dbReference type="ChEBI" id="CHEBI:29985"/>
        <dbReference type="ChEBI" id="CHEBI:30616"/>
        <dbReference type="ChEBI" id="CHEBI:43474"/>
        <dbReference type="ChEBI" id="CHEBI:57451"/>
        <dbReference type="ChEBI" id="CHEBI:456216"/>
        <dbReference type="EC" id="6.3.2.12"/>
    </reaction>
</comment>
<dbReference type="GO" id="GO:0046656">
    <property type="term" value="P:folic acid biosynthetic process"/>
    <property type="evidence" value="ECO:0007669"/>
    <property type="project" value="UniProtKB-KW"/>
</dbReference>
<sequence>MTYPETVKYLESFINYEKTTAYRYKESLGLTRIKEFLTLLGNPQDDLKCIHVAGTKGKGSICAFIAYILKEAGFKVGLYTSPHLLDFRERIRILNPLSDKRQALSEFEGIIPKAALKAIVERLRPKIEKYGRSSPYGPLTFFEAYTALALVYFKEKKVDFAVLETGLGGRLDATNVVNALVSVITPISYDHMDKLGHTLKKIAKEKAGIIKTKKSIAISAPQEKEAREVIRARCKAFDVKLYEVNKYKKLKLRLLGRHQLINAAVAISAVKALNGYGIRVGVDSLMRGLYNTLWPGRCEVISRNPLVVLDGAQNVASVKALKEAIRKNFSAAGGSAFGEKYKKMILVLGISNDKDIKGICSELYDLADKVILTKANSLRAADPKILAGYFNGKERYITDGVGPAKNLSRRLAERGDLILVTGSLFVVGEFKYGRRQFN</sequence>
<dbReference type="GO" id="GO:0005524">
    <property type="term" value="F:ATP binding"/>
    <property type="evidence" value="ECO:0007669"/>
    <property type="project" value="UniProtKB-KW"/>
</dbReference>
<dbReference type="InterPro" id="IPR036565">
    <property type="entry name" value="Mur-like_cat_sf"/>
</dbReference>
<dbReference type="GO" id="GO:0004326">
    <property type="term" value="F:tetrahydrofolylpolyglutamate synthase activity"/>
    <property type="evidence" value="ECO:0007669"/>
    <property type="project" value="UniProtKB-EC"/>
</dbReference>
<evidence type="ECO:0000256" key="9">
    <source>
        <dbReference type="ARBA" id="ARBA00022598"/>
    </source>
</evidence>
<gene>
    <name evidence="25" type="ORF">COX41_01410</name>
</gene>
<dbReference type="EMBL" id="PCRK01000026">
    <property type="protein sequence ID" value="PIP19680.1"/>
    <property type="molecule type" value="Genomic_DNA"/>
</dbReference>
<dbReference type="GO" id="GO:0005737">
    <property type="term" value="C:cytoplasm"/>
    <property type="evidence" value="ECO:0007669"/>
    <property type="project" value="TreeGrafter"/>
</dbReference>